<evidence type="ECO:0000313" key="2">
    <source>
        <dbReference type="EMBL" id="PPQ69560.1"/>
    </source>
</evidence>
<keyword evidence="3" id="KW-1185">Reference proteome</keyword>
<reference evidence="2 3" key="1">
    <citation type="journal article" date="2018" name="Evol. Lett.">
        <title>Horizontal gene cluster transfer increased hallucinogenic mushroom diversity.</title>
        <authorList>
            <person name="Reynolds H.T."/>
            <person name="Vijayakumar V."/>
            <person name="Gluck-Thaler E."/>
            <person name="Korotkin H.B."/>
            <person name="Matheny P.B."/>
            <person name="Slot J.C."/>
        </authorList>
    </citation>
    <scope>NUCLEOTIDE SEQUENCE [LARGE SCALE GENOMIC DNA]</scope>
    <source>
        <strain evidence="2 3">SRW20</strain>
    </source>
</reference>
<dbReference type="Proteomes" id="UP000284706">
    <property type="component" value="Unassembled WGS sequence"/>
</dbReference>
<feature type="non-terminal residue" evidence="2">
    <location>
        <position position="1"/>
    </location>
</feature>
<feature type="region of interest" description="Disordered" evidence="1">
    <location>
        <begin position="251"/>
        <end position="276"/>
    </location>
</feature>
<dbReference type="EMBL" id="NHYE01005569">
    <property type="protein sequence ID" value="PPQ69560.1"/>
    <property type="molecule type" value="Genomic_DNA"/>
</dbReference>
<feature type="compositionally biased region" description="Acidic residues" evidence="1">
    <location>
        <begin position="87"/>
        <end position="97"/>
    </location>
</feature>
<feature type="region of interest" description="Disordered" evidence="1">
    <location>
        <begin position="75"/>
        <end position="100"/>
    </location>
</feature>
<gene>
    <name evidence="2" type="ORF">CVT26_001562</name>
</gene>
<feature type="region of interest" description="Disordered" evidence="1">
    <location>
        <begin position="143"/>
        <end position="167"/>
    </location>
</feature>
<accession>A0A409VTE7</accession>
<feature type="compositionally biased region" description="Low complexity" evidence="1">
    <location>
        <begin position="255"/>
        <end position="266"/>
    </location>
</feature>
<dbReference type="OrthoDB" id="3240950at2759"/>
<feature type="region of interest" description="Disordered" evidence="1">
    <location>
        <begin position="13"/>
        <end position="40"/>
    </location>
</feature>
<feature type="compositionally biased region" description="Basic and acidic residues" evidence="1">
    <location>
        <begin position="149"/>
        <end position="167"/>
    </location>
</feature>
<proteinExistence type="predicted"/>
<comment type="caution">
    <text evidence="2">The sequence shown here is derived from an EMBL/GenBank/DDBJ whole genome shotgun (WGS) entry which is preliminary data.</text>
</comment>
<feature type="compositionally biased region" description="Basic and acidic residues" evidence="1">
    <location>
        <begin position="31"/>
        <end position="40"/>
    </location>
</feature>
<protein>
    <submittedName>
        <fullName evidence="2">Uncharacterized protein</fullName>
    </submittedName>
</protein>
<evidence type="ECO:0000313" key="3">
    <source>
        <dbReference type="Proteomes" id="UP000284706"/>
    </source>
</evidence>
<dbReference type="InParanoid" id="A0A409VTE7"/>
<evidence type="ECO:0000256" key="1">
    <source>
        <dbReference type="SAM" id="MobiDB-lite"/>
    </source>
</evidence>
<organism evidence="2 3">
    <name type="scientific">Gymnopilus dilepis</name>
    <dbReference type="NCBI Taxonomy" id="231916"/>
    <lineage>
        <taxon>Eukaryota</taxon>
        <taxon>Fungi</taxon>
        <taxon>Dikarya</taxon>
        <taxon>Basidiomycota</taxon>
        <taxon>Agaricomycotina</taxon>
        <taxon>Agaricomycetes</taxon>
        <taxon>Agaricomycetidae</taxon>
        <taxon>Agaricales</taxon>
        <taxon>Agaricineae</taxon>
        <taxon>Hymenogastraceae</taxon>
        <taxon>Gymnopilus</taxon>
    </lineage>
</organism>
<sequence length="355" mass="39836">LLGIHKKAPELAARPVDLERPTFPPPYQTSDIDKHLGQDIPFRDDDTHVVSRYFLDGFRQPQVQEVALAPSRTWSPIPSVHRQSYGDEQDDADDAESDLNMSGSWIRQPKLLPQSAEVSQEGHILDNFSINAESSIRERRYIENPSSSLRHDRPSSYAQPDEKEEGRHKLLHQSEAATIENKFVDGTVELEPQIYHYIVPAGVNVIFQDEDGNEITRVGKNGTLESDNQGVRSAPIIVHDEFGKELYRTKGVEQSLRSPSPWSYSSTGKNQEGSNHHLKPLAQTTIIEPEEHHRPPWLSGSSGSINSSRSTKTIIIDEKGNQIPLKSRPIQQGPATRISLTPLGDISYYAQVDQM</sequence>
<name>A0A409VTE7_9AGAR</name>
<dbReference type="AlphaFoldDB" id="A0A409VTE7"/>